<dbReference type="SMART" id="SM00219">
    <property type="entry name" value="TyrKc"/>
    <property type="match status" value="1"/>
</dbReference>
<dbReference type="SUPFAM" id="SSF56112">
    <property type="entry name" value="Protein kinase-like (PK-like)"/>
    <property type="match status" value="1"/>
</dbReference>
<dbReference type="PIRSF" id="PIRSF000615">
    <property type="entry name" value="TyrPK_CSF1-R"/>
    <property type="match status" value="1"/>
</dbReference>
<name>A0A0B7A8Y7_9EUPU</name>
<dbReference type="GO" id="GO:0007169">
    <property type="term" value="P:cell surface receptor protein tyrosine kinase signaling pathway"/>
    <property type="evidence" value="ECO:0007669"/>
    <property type="project" value="TreeGrafter"/>
</dbReference>
<evidence type="ECO:0000256" key="6">
    <source>
        <dbReference type="ARBA" id="ARBA00022729"/>
    </source>
</evidence>
<evidence type="ECO:0000256" key="8">
    <source>
        <dbReference type="ARBA" id="ARBA00022777"/>
    </source>
</evidence>
<keyword evidence="18" id="KW-0460">Magnesium</keyword>
<keyword evidence="7 17" id="KW-0547">Nucleotide-binding</keyword>
<evidence type="ECO:0000256" key="7">
    <source>
        <dbReference type="ARBA" id="ARBA00022741"/>
    </source>
</evidence>
<dbReference type="InterPro" id="IPR017441">
    <property type="entry name" value="Protein_kinase_ATP_BS"/>
</dbReference>
<evidence type="ECO:0000256" key="10">
    <source>
        <dbReference type="ARBA" id="ARBA00022989"/>
    </source>
</evidence>
<reference evidence="23" key="1">
    <citation type="submission" date="2014-12" db="EMBL/GenBank/DDBJ databases">
        <title>Insight into the proteome of Arion vulgaris.</title>
        <authorList>
            <person name="Aradska J."/>
            <person name="Bulat T."/>
            <person name="Smidak R."/>
            <person name="Sarate P."/>
            <person name="Gangsoo J."/>
            <person name="Sialana F."/>
            <person name="Bilban M."/>
            <person name="Lubec G."/>
        </authorList>
    </citation>
    <scope>NUCLEOTIDE SEQUENCE</scope>
    <source>
        <tissue evidence="23">Skin</tissue>
    </source>
</reference>
<dbReference type="GO" id="GO:0004714">
    <property type="term" value="F:transmembrane receptor protein tyrosine kinase activity"/>
    <property type="evidence" value="ECO:0007669"/>
    <property type="project" value="UniProtKB-EC"/>
</dbReference>
<feature type="binding site" evidence="18">
    <location>
        <position position="329"/>
    </location>
    <ligand>
        <name>Mg(2+)</name>
        <dbReference type="ChEBI" id="CHEBI:18420"/>
    </ligand>
</feature>
<dbReference type="InterPro" id="IPR050122">
    <property type="entry name" value="RTK"/>
</dbReference>
<dbReference type="InterPro" id="IPR000719">
    <property type="entry name" value="Prot_kinase_dom"/>
</dbReference>
<keyword evidence="6" id="KW-0732">Signal</keyword>
<evidence type="ECO:0000256" key="21">
    <source>
        <dbReference type="SAM" id="Phobius"/>
    </source>
</evidence>
<dbReference type="PANTHER" id="PTHR24416:SF550">
    <property type="entry name" value="FIBROBLAST GROWTH FACTOR RECEPTOR HOMOLOG 1-RELATED"/>
    <property type="match status" value="1"/>
</dbReference>
<dbReference type="GO" id="GO:0043235">
    <property type="term" value="C:receptor complex"/>
    <property type="evidence" value="ECO:0007669"/>
    <property type="project" value="TreeGrafter"/>
</dbReference>
<evidence type="ECO:0000256" key="20">
    <source>
        <dbReference type="PROSITE-ProRule" id="PRU10141"/>
    </source>
</evidence>
<evidence type="ECO:0000256" key="9">
    <source>
        <dbReference type="ARBA" id="ARBA00022840"/>
    </source>
</evidence>
<feature type="binding site" evidence="17">
    <location>
        <position position="328"/>
    </location>
    <ligand>
        <name>ATP</name>
        <dbReference type="ChEBI" id="CHEBI:30616"/>
    </ligand>
</feature>
<dbReference type="GO" id="GO:0005524">
    <property type="term" value="F:ATP binding"/>
    <property type="evidence" value="ECO:0007669"/>
    <property type="project" value="UniProtKB-UniRule"/>
</dbReference>
<dbReference type="InterPro" id="IPR020635">
    <property type="entry name" value="Tyr_kinase_cat_dom"/>
</dbReference>
<dbReference type="SUPFAM" id="SSF48726">
    <property type="entry name" value="Immunoglobulin"/>
    <property type="match status" value="1"/>
</dbReference>
<keyword evidence="13" id="KW-1015">Disulfide bond</keyword>
<gene>
    <name evidence="23" type="primary">ORF103690</name>
</gene>
<dbReference type="InterPro" id="IPR013783">
    <property type="entry name" value="Ig-like_fold"/>
</dbReference>
<evidence type="ECO:0000256" key="12">
    <source>
        <dbReference type="ARBA" id="ARBA00023137"/>
    </source>
</evidence>
<dbReference type="PRINTS" id="PR00109">
    <property type="entry name" value="TYRKINASE"/>
</dbReference>
<feature type="transmembrane region" description="Helical" evidence="21">
    <location>
        <begin position="83"/>
        <end position="107"/>
    </location>
</feature>
<evidence type="ECO:0000256" key="2">
    <source>
        <dbReference type="ARBA" id="ARBA00011902"/>
    </source>
</evidence>
<feature type="binding site" evidence="17 20">
    <location>
        <position position="203"/>
    </location>
    <ligand>
        <name>ATP</name>
        <dbReference type="ChEBI" id="CHEBI:30616"/>
    </ligand>
</feature>
<dbReference type="GO" id="GO:0046872">
    <property type="term" value="F:metal ion binding"/>
    <property type="evidence" value="ECO:0007669"/>
    <property type="project" value="UniProtKB-KW"/>
</dbReference>
<feature type="binding site" evidence="17">
    <location>
        <begin position="175"/>
        <end position="182"/>
    </location>
    <ligand>
        <name>ATP</name>
        <dbReference type="ChEBI" id="CHEBI:30616"/>
    </ligand>
</feature>
<evidence type="ECO:0000256" key="5">
    <source>
        <dbReference type="ARBA" id="ARBA00022692"/>
    </source>
</evidence>
<dbReference type="InterPro" id="IPR001245">
    <property type="entry name" value="Ser-Thr/Tyr_kinase_cat_dom"/>
</dbReference>
<keyword evidence="5 21" id="KW-0812">Transmembrane</keyword>
<keyword evidence="3" id="KW-0597">Phosphoprotein</keyword>
<keyword evidence="12" id="KW-0829">Tyrosine-protein kinase</keyword>
<protein>
    <recommendedName>
        <fullName evidence="2">receptor protein-tyrosine kinase</fullName>
        <ecNumber evidence="2">2.7.10.1</ecNumber>
    </recommendedName>
</protein>
<dbReference type="AlphaFoldDB" id="A0A0B7A8Y7"/>
<dbReference type="InterPro" id="IPR036179">
    <property type="entry name" value="Ig-like_dom_sf"/>
</dbReference>
<evidence type="ECO:0000313" key="23">
    <source>
        <dbReference type="EMBL" id="CEK77253.1"/>
    </source>
</evidence>
<dbReference type="Gene3D" id="3.30.200.20">
    <property type="entry name" value="Phosphorylase Kinase, domain 1"/>
    <property type="match status" value="1"/>
</dbReference>
<feature type="non-terminal residue" evidence="23">
    <location>
        <position position="1"/>
    </location>
</feature>
<feature type="active site" description="Proton acceptor" evidence="16">
    <location>
        <position position="324"/>
    </location>
</feature>
<evidence type="ECO:0000256" key="16">
    <source>
        <dbReference type="PIRSR" id="PIRSR000615-1"/>
    </source>
</evidence>
<keyword evidence="14" id="KW-0675">Receptor</keyword>
<keyword evidence="4" id="KW-0808">Transferase</keyword>
<evidence type="ECO:0000259" key="22">
    <source>
        <dbReference type="PROSITE" id="PS50011"/>
    </source>
</evidence>
<dbReference type="InterPro" id="IPR011009">
    <property type="entry name" value="Kinase-like_dom_sf"/>
</dbReference>
<feature type="site" description="Important for interaction with phosphotyrosine-binding proteins" evidence="19">
    <location>
        <position position="464"/>
    </location>
</feature>
<evidence type="ECO:0000256" key="17">
    <source>
        <dbReference type="PIRSR" id="PIRSR000615-2"/>
    </source>
</evidence>
<evidence type="ECO:0000256" key="18">
    <source>
        <dbReference type="PIRSR" id="PIRSR000615-3"/>
    </source>
</evidence>
<dbReference type="EC" id="2.7.10.1" evidence="2"/>
<accession>A0A0B7A8Y7</accession>
<evidence type="ECO:0000256" key="15">
    <source>
        <dbReference type="ARBA" id="ARBA00023180"/>
    </source>
</evidence>
<dbReference type="FunFam" id="1.10.510.10:FF:000554">
    <property type="entry name" value="Predicted protein"/>
    <property type="match status" value="1"/>
</dbReference>
<evidence type="ECO:0000256" key="1">
    <source>
        <dbReference type="ARBA" id="ARBA00004167"/>
    </source>
</evidence>
<keyword evidence="10 21" id="KW-1133">Transmembrane helix</keyword>
<dbReference type="Gene3D" id="2.60.40.10">
    <property type="entry name" value="Immunoglobulins"/>
    <property type="match status" value="1"/>
</dbReference>
<dbReference type="EMBL" id="HACG01030388">
    <property type="protein sequence ID" value="CEK77253.1"/>
    <property type="molecule type" value="Transcribed_RNA"/>
</dbReference>
<keyword evidence="18" id="KW-0479">Metal-binding</keyword>
<dbReference type="GO" id="GO:0005886">
    <property type="term" value="C:plasma membrane"/>
    <property type="evidence" value="ECO:0007669"/>
    <property type="project" value="TreeGrafter"/>
</dbReference>
<keyword evidence="9 17" id="KW-0067">ATP-binding</keyword>
<evidence type="ECO:0000256" key="13">
    <source>
        <dbReference type="ARBA" id="ARBA00023157"/>
    </source>
</evidence>
<evidence type="ECO:0000256" key="4">
    <source>
        <dbReference type="ARBA" id="ARBA00022679"/>
    </source>
</evidence>
<dbReference type="PROSITE" id="PS00107">
    <property type="entry name" value="PROTEIN_KINASE_ATP"/>
    <property type="match status" value="1"/>
</dbReference>
<keyword evidence="8" id="KW-0418">Kinase</keyword>
<dbReference type="PROSITE" id="PS50011">
    <property type="entry name" value="PROTEIN_KINASE_DOM"/>
    <property type="match status" value="1"/>
</dbReference>
<evidence type="ECO:0000256" key="3">
    <source>
        <dbReference type="ARBA" id="ARBA00022553"/>
    </source>
</evidence>
<keyword evidence="15" id="KW-0325">Glycoprotein</keyword>
<feature type="domain" description="Protein kinase" evidence="22">
    <location>
        <begin position="168"/>
        <end position="456"/>
    </location>
</feature>
<proteinExistence type="predicted"/>
<organism evidence="23">
    <name type="scientific">Arion vulgaris</name>
    <dbReference type="NCBI Taxonomy" id="1028688"/>
    <lineage>
        <taxon>Eukaryota</taxon>
        <taxon>Metazoa</taxon>
        <taxon>Spiralia</taxon>
        <taxon>Lophotrochozoa</taxon>
        <taxon>Mollusca</taxon>
        <taxon>Gastropoda</taxon>
        <taxon>Heterobranchia</taxon>
        <taxon>Euthyneura</taxon>
        <taxon>Panpulmonata</taxon>
        <taxon>Eupulmonata</taxon>
        <taxon>Stylommatophora</taxon>
        <taxon>Helicina</taxon>
        <taxon>Arionoidea</taxon>
        <taxon>Arionidae</taxon>
        <taxon>Arion</taxon>
    </lineage>
</organism>
<keyword evidence="11 21" id="KW-0472">Membrane</keyword>
<evidence type="ECO:0000256" key="11">
    <source>
        <dbReference type="ARBA" id="ARBA00023136"/>
    </source>
</evidence>
<dbReference type="Gene3D" id="1.10.510.10">
    <property type="entry name" value="Transferase(Phosphotransferase) domain 1"/>
    <property type="match status" value="1"/>
</dbReference>
<evidence type="ECO:0000256" key="14">
    <source>
        <dbReference type="ARBA" id="ARBA00023170"/>
    </source>
</evidence>
<dbReference type="PANTHER" id="PTHR24416">
    <property type="entry name" value="TYROSINE-PROTEIN KINASE RECEPTOR"/>
    <property type="match status" value="1"/>
</dbReference>
<evidence type="ECO:0000256" key="19">
    <source>
        <dbReference type="PIRSR" id="PIRSR000615-4"/>
    </source>
</evidence>
<sequence length="481" mass="55164">SYGSGPLVHGDAHATILMNWSFTHTPLLIENVKLEDEGWFMCGFKNNLGDVYEAAYLTVMEDYVLRTPVTGKERESAINYTSIIITCLCLFIILVIVCVISIMVFCYKKRRLQMTQYRLYHTNEVSVSEPLVKHRRWSSRFSSRSYPSMGIGSSRISDNSYEFPKNRLTIYETIGEGAFGVVHRAMAYGIDKEHPISCVVAVKTLKDGATHQEKFEFVKEVEVMKSVKKFGNHINIVNFLGCCTQNGPLYVIVEYCQKGNLRNYLLYFRTQSECNDDTEIYVQEMENESTQSKQILSQKVLLSFSHQIACGMEFLSSNKTIHRDLAARNVLVTDNNILKIADFGLARNGDYYKKTSKGQIPVKWMPTEALMDLNYTEKSDVWSFGIVLWEIFTLGEMPYPTIPHEDMYNKLMEGYRLPKPPLSSCSLYDTMKQCWHLLPEDRPNFKTLVLTLETQLVQVSNSDYLEVLPDIPNLRPGLETV</sequence>
<feature type="binding site" evidence="18">
    <location>
        <position position="342"/>
    </location>
    <ligand>
        <name>Mg(2+)</name>
        <dbReference type="ChEBI" id="CHEBI:18420"/>
    </ligand>
</feature>
<dbReference type="Pfam" id="PF07714">
    <property type="entry name" value="PK_Tyr_Ser-Thr"/>
    <property type="match status" value="1"/>
</dbReference>
<comment type="subcellular location">
    <subcellularLocation>
        <location evidence="1">Membrane</location>
        <topology evidence="1">Single-pass membrane protein</topology>
    </subcellularLocation>
</comment>